<feature type="domain" description="7,8-dihydro-6-hydroxymethylpterin-pyrophosphokinase" evidence="8">
    <location>
        <begin position="90"/>
        <end position="101"/>
    </location>
</feature>
<dbReference type="GO" id="GO:0046656">
    <property type="term" value="P:folic acid biosynthetic process"/>
    <property type="evidence" value="ECO:0007669"/>
    <property type="project" value="UniProtKB-KW"/>
</dbReference>
<keyword evidence="7" id="KW-0289">Folate biosynthesis</keyword>
<evidence type="ECO:0000256" key="6">
    <source>
        <dbReference type="ARBA" id="ARBA00022840"/>
    </source>
</evidence>
<dbReference type="NCBIfam" id="TIGR01498">
    <property type="entry name" value="folK"/>
    <property type="match status" value="1"/>
</dbReference>
<dbReference type="AlphaFoldDB" id="A0A3B0XTV2"/>
<dbReference type="InterPro" id="IPR035907">
    <property type="entry name" value="Hppk_sf"/>
</dbReference>
<reference evidence="9" key="1">
    <citation type="submission" date="2018-06" db="EMBL/GenBank/DDBJ databases">
        <authorList>
            <person name="Zhirakovskaya E."/>
        </authorList>
    </citation>
    <scope>NUCLEOTIDE SEQUENCE</scope>
</reference>
<dbReference type="InterPro" id="IPR000550">
    <property type="entry name" value="Hppk"/>
</dbReference>
<dbReference type="UniPathway" id="UPA00077">
    <property type="reaction ID" value="UER00155"/>
</dbReference>
<dbReference type="EC" id="2.7.6.3" evidence="2"/>
<evidence type="ECO:0000256" key="3">
    <source>
        <dbReference type="ARBA" id="ARBA00022679"/>
    </source>
</evidence>
<organism evidence="9">
    <name type="scientific">hydrothermal vent metagenome</name>
    <dbReference type="NCBI Taxonomy" id="652676"/>
    <lineage>
        <taxon>unclassified sequences</taxon>
        <taxon>metagenomes</taxon>
        <taxon>ecological metagenomes</taxon>
    </lineage>
</organism>
<dbReference type="GO" id="GO:0003848">
    <property type="term" value="F:2-amino-4-hydroxy-6-hydroxymethyldihydropteridine diphosphokinase activity"/>
    <property type="evidence" value="ECO:0007669"/>
    <property type="project" value="UniProtKB-EC"/>
</dbReference>
<evidence type="ECO:0000256" key="7">
    <source>
        <dbReference type="ARBA" id="ARBA00022909"/>
    </source>
</evidence>
<accession>A0A3B0XTV2</accession>
<evidence type="ECO:0000256" key="1">
    <source>
        <dbReference type="ARBA" id="ARBA00005051"/>
    </source>
</evidence>
<evidence type="ECO:0000313" key="9">
    <source>
        <dbReference type="EMBL" id="VAW70961.1"/>
    </source>
</evidence>
<dbReference type="Gene3D" id="3.30.70.560">
    <property type="entry name" value="7,8-Dihydro-6-hydroxymethylpterin-pyrophosphokinase HPPK"/>
    <property type="match status" value="1"/>
</dbReference>
<protein>
    <recommendedName>
        <fullName evidence="2">2-amino-4-hydroxy-6-hydroxymethyldihydropteridine diphosphokinase</fullName>
        <ecNumber evidence="2">2.7.6.3</ecNumber>
    </recommendedName>
</protein>
<dbReference type="EMBL" id="UOFJ01000561">
    <property type="protein sequence ID" value="VAW70961.1"/>
    <property type="molecule type" value="Genomic_DNA"/>
</dbReference>
<comment type="pathway">
    <text evidence="1">Cofactor biosynthesis; tetrahydrofolate biosynthesis; 2-amino-4-hydroxy-6-hydroxymethyl-7,8-dihydropteridine diphosphate from 7,8-dihydroneopterin triphosphate: step 4/4.</text>
</comment>
<dbReference type="GO" id="GO:0016301">
    <property type="term" value="F:kinase activity"/>
    <property type="evidence" value="ECO:0007669"/>
    <property type="project" value="UniProtKB-KW"/>
</dbReference>
<dbReference type="SUPFAM" id="SSF55083">
    <property type="entry name" value="6-hydroxymethyl-7,8-dihydropterin pyrophosphokinase, HPPK"/>
    <property type="match status" value="1"/>
</dbReference>
<evidence type="ECO:0000256" key="2">
    <source>
        <dbReference type="ARBA" id="ARBA00013253"/>
    </source>
</evidence>
<evidence type="ECO:0000256" key="4">
    <source>
        <dbReference type="ARBA" id="ARBA00022741"/>
    </source>
</evidence>
<proteinExistence type="predicted"/>
<dbReference type="CDD" id="cd00483">
    <property type="entry name" value="HPPK"/>
    <property type="match status" value="1"/>
</dbReference>
<name>A0A3B0XTV2_9ZZZZ</name>
<keyword evidence="4" id="KW-0547">Nucleotide-binding</keyword>
<dbReference type="PANTHER" id="PTHR43071:SF1">
    <property type="entry name" value="2-AMINO-4-HYDROXY-6-HYDROXYMETHYLDIHYDROPTERIDINE PYROPHOSPHOKINASE"/>
    <property type="match status" value="1"/>
</dbReference>
<keyword evidence="5 9" id="KW-0418">Kinase</keyword>
<keyword evidence="3 9" id="KW-0808">Transferase</keyword>
<dbReference type="PROSITE" id="PS00794">
    <property type="entry name" value="HPPK"/>
    <property type="match status" value="1"/>
</dbReference>
<dbReference type="GO" id="GO:0005524">
    <property type="term" value="F:ATP binding"/>
    <property type="evidence" value="ECO:0007669"/>
    <property type="project" value="UniProtKB-KW"/>
</dbReference>
<evidence type="ECO:0000259" key="8">
    <source>
        <dbReference type="PROSITE" id="PS00794"/>
    </source>
</evidence>
<dbReference type="GO" id="GO:0046654">
    <property type="term" value="P:tetrahydrofolate biosynthetic process"/>
    <property type="evidence" value="ECO:0007669"/>
    <property type="project" value="UniProtKB-UniPathway"/>
</dbReference>
<dbReference type="PANTHER" id="PTHR43071">
    <property type="entry name" value="2-AMINO-4-HYDROXY-6-HYDROXYMETHYLDIHYDROPTERIDINE PYROPHOSPHOKINASE"/>
    <property type="match status" value="1"/>
</dbReference>
<evidence type="ECO:0000256" key="5">
    <source>
        <dbReference type="ARBA" id="ARBA00022777"/>
    </source>
</evidence>
<dbReference type="Pfam" id="PF01288">
    <property type="entry name" value="HPPK"/>
    <property type="match status" value="1"/>
</dbReference>
<gene>
    <name evidence="9" type="ORF">MNBD_GAMMA10-729</name>
</gene>
<sequence length="175" mass="19966">MTVCYIGMGSNLDKPLLQLFKAKEALGEEAKIRLMSCSSLYQSEALVLDQQPQDDYLNAVLKIETQFSAEHLLDVLQGIENVQGRTRETRWGARTLDLDILLYGNQRIKTQRLTIPHAEMLRRNFVLMPLMQIEPELDVSVLVGSEKNRPSKKKLQDLLEKVKSQRVVRVGEMLG</sequence>
<keyword evidence="6" id="KW-0067">ATP-binding</keyword>